<gene>
    <name evidence="1" type="ORF">FFUJ_12115</name>
</gene>
<proteinExistence type="predicted"/>
<dbReference type="HOGENOM" id="CLU_1288994_0_0_1"/>
<protein>
    <recommendedName>
        <fullName evidence="3">N-acetyltransferase domain-containing protein</fullName>
    </recommendedName>
</protein>
<dbReference type="RefSeq" id="XP_023434343.1">
    <property type="nucleotide sequence ID" value="XM_023581683.1"/>
</dbReference>
<dbReference type="InterPro" id="IPR016181">
    <property type="entry name" value="Acyl_CoA_acyltransferase"/>
</dbReference>
<dbReference type="GeneID" id="35405571"/>
<dbReference type="Gene3D" id="3.40.630.30">
    <property type="match status" value="1"/>
</dbReference>
<dbReference type="EMBL" id="HF679030">
    <property type="protein sequence ID" value="CCT72265.1"/>
    <property type="molecule type" value="Genomic_DNA"/>
</dbReference>
<dbReference type="PANTHER" id="PTHR42791:SF1">
    <property type="entry name" value="N-ACETYLTRANSFERASE DOMAIN-CONTAINING PROTEIN"/>
    <property type="match status" value="1"/>
</dbReference>
<evidence type="ECO:0008006" key="3">
    <source>
        <dbReference type="Google" id="ProtNLM"/>
    </source>
</evidence>
<name>S0EC97_GIBF5</name>
<evidence type="ECO:0000313" key="2">
    <source>
        <dbReference type="Proteomes" id="UP000016800"/>
    </source>
</evidence>
<sequence>MYTTLYTALISDLEITSSIQFEAILPTTRIEQLIYPSGMTTDALIVSIEDKELRFHPPHVRYIKAVTEDGKILSFERWYTWDHDKAFDAWWATFAFNPPEELSSQDMNVDATKAFYEGIDKLKKRKVRDKASTHPNYQSSGAGSQHVKWGKEYAIEQRFDIYAVSTPESLSWYEKFGFRSIDDFSIDMTLMGGTREDGTLGIYTATLMKLTVSK</sequence>
<dbReference type="AlphaFoldDB" id="S0EC97"/>
<dbReference type="SUPFAM" id="SSF55729">
    <property type="entry name" value="Acyl-CoA N-acyltransferases (Nat)"/>
    <property type="match status" value="1"/>
</dbReference>
<dbReference type="Proteomes" id="UP000016800">
    <property type="component" value="Chromosome VIII"/>
</dbReference>
<organism evidence="1 2">
    <name type="scientific">Gibberella fujikuroi (strain CBS 195.34 / IMI 58289 / NRRL A-6831)</name>
    <name type="common">Bakanae and foot rot disease fungus</name>
    <name type="synonym">Fusarium fujikuroi</name>
    <dbReference type="NCBI Taxonomy" id="1279085"/>
    <lineage>
        <taxon>Eukaryota</taxon>
        <taxon>Fungi</taxon>
        <taxon>Dikarya</taxon>
        <taxon>Ascomycota</taxon>
        <taxon>Pezizomycotina</taxon>
        <taxon>Sordariomycetes</taxon>
        <taxon>Hypocreomycetidae</taxon>
        <taxon>Hypocreales</taxon>
        <taxon>Nectriaceae</taxon>
        <taxon>Fusarium</taxon>
        <taxon>Fusarium fujikuroi species complex</taxon>
    </lineage>
</organism>
<reference evidence="2" key="1">
    <citation type="journal article" date="2013" name="PLoS Pathog.">
        <title>Deciphering the cryptic genome: genome-wide analyses of the rice pathogen Fusarium fujikuroi reveal complex regulation of secondary metabolism and novel metabolites.</title>
        <authorList>
            <person name="Wiemann P."/>
            <person name="Sieber C.M."/>
            <person name="von Bargen K.W."/>
            <person name="Studt L."/>
            <person name="Niehaus E.M."/>
            <person name="Espino J.J."/>
            <person name="Huss K."/>
            <person name="Michielse C.B."/>
            <person name="Albermann S."/>
            <person name="Wagner D."/>
            <person name="Bergner S.V."/>
            <person name="Connolly L.R."/>
            <person name="Fischer A."/>
            <person name="Reuter G."/>
            <person name="Kleigrewe K."/>
            <person name="Bald T."/>
            <person name="Wingfield B.D."/>
            <person name="Ophir R."/>
            <person name="Freeman S."/>
            <person name="Hippler M."/>
            <person name="Smith K.M."/>
            <person name="Brown D.W."/>
            <person name="Proctor R.H."/>
            <person name="Munsterkotter M."/>
            <person name="Freitag M."/>
            <person name="Humpf H.U."/>
            <person name="Guldener U."/>
            <person name="Tudzynski B."/>
        </authorList>
    </citation>
    <scope>NUCLEOTIDE SEQUENCE [LARGE SCALE GENOMIC DNA]</scope>
    <source>
        <strain evidence="2">CBS 195.34 / IMI 58289 / NRRL A-6831</strain>
    </source>
</reference>
<evidence type="ECO:0000313" key="1">
    <source>
        <dbReference type="EMBL" id="CCT72265.1"/>
    </source>
</evidence>
<dbReference type="VEuPathDB" id="FungiDB:FFUJ_12115"/>
<dbReference type="PANTHER" id="PTHR42791">
    <property type="entry name" value="GNAT FAMILY ACETYLTRANSFERASE"/>
    <property type="match status" value="1"/>
</dbReference>
<dbReference type="InterPro" id="IPR052523">
    <property type="entry name" value="Trichothecene_AcTrans"/>
</dbReference>
<keyword evidence="2" id="KW-1185">Reference proteome</keyword>
<accession>S0EC97</accession>